<evidence type="ECO:0000256" key="1">
    <source>
        <dbReference type="SAM" id="Phobius"/>
    </source>
</evidence>
<gene>
    <name evidence="3" type="ORF">SAMN05421819_2778</name>
</gene>
<dbReference type="Pfam" id="PF07811">
    <property type="entry name" value="TadE"/>
    <property type="match status" value="1"/>
</dbReference>
<accession>A0A1H5ZNV7</accession>
<dbReference type="Proteomes" id="UP000236728">
    <property type="component" value="Unassembled WGS sequence"/>
</dbReference>
<sequence>MRDSGTLSPGQLPRFRRGNEVLNRLRASEQGQSLVEAALVFPVLLVIMTGILSFGLAFNNYLILTNAVGAGGRALAIARGNTTDPCSTASTAVAASAVLLKSSNISYTWSFNGNPYSGTSCSSSSTSTGAAGNLVQGQNAQITITYPCSLAIFRINLAPSCQLTASTTELVQ</sequence>
<keyword evidence="1" id="KW-0472">Membrane</keyword>
<feature type="transmembrane region" description="Helical" evidence="1">
    <location>
        <begin position="34"/>
        <end position="58"/>
    </location>
</feature>
<keyword evidence="1" id="KW-1133">Transmembrane helix</keyword>
<reference evidence="3 4" key="1">
    <citation type="submission" date="2016-10" db="EMBL/GenBank/DDBJ databases">
        <authorList>
            <person name="de Groot N.N."/>
        </authorList>
    </citation>
    <scope>NUCLEOTIDE SEQUENCE [LARGE SCALE GENOMIC DNA]</scope>
    <source>
        <strain evidence="3 4">DSM 22489</strain>
    </source>
</reference>
<evidence type="ECO:0000313" key="3">
    <source>
        <dbReference type="EMBL" id="SEG37840.1"/>
    </source>
</evidence>
<dbReference type="InterPro" id="IPR012495">
    <property type="entry name" value="TadE-like_dom"/>
</dbReference>
<organism evidence="3 4">
    <name type="scientific">Bryocella elongata</name>
    <dbReference type="NCBI Taxonomy" id="863522"/>
    <lineage>
        <taxon>Bacteria</taxon>
        <taxon>Pseudomonadati</taxon>
        <taxon>Acidobacteriota</taxon>
        <taxon>Terriglobia</taxon>
        <taxon>Terriglobales</taxon>
        <taxon>Acidobacteriaceae</taxon>
        <taxon>Bryocella</taxon>
    </lineage>
</organism>
<keyword evidence="4" id="KW-1185">Reference proteome</keyword>
<dbReference type="AlphaFoldDB" id="A0A1H5ZNV7"/>
<feature type="domain" description="TadE-like" evidence="2">
    <location>
        <begin position="31"/>
        <end position="73"/>
    </location>
</feature>
<proteinExistence type="predicted"/>
<name>A0A1H5ZNV7_9BACT</name>
<dbReference type="EMBL" id="FNVA01000004">
    <property type="protein sequence ID" value="SEG37840.1"/>
    <property type="molecule type" value="Genomic_DNA"/>
</dbReference>
<keyword evidence="1" id="KW-0812">Transmembrane</keyword>
<dbReference type="RefSeq" id="WP_103933639.1">
    <property type="nucleotide sequence ID" value="NZ_FNVA01000004.1"/>
</dbReference>
<dbReference type="OrthoDB" id="1683505at2"/>
<evidence type="ECO:0000259" key="2">
    <source>
        <dbReference type="Pfam" id="PF07811"/>
    </source>
</evidence>
<protein>
    <submittedName>
        <fullName evidence="3">TadE-like protein</fullName>
    </submittedName>
</protein>
<evidence type="ECO:0000313" key="4">
    <source>
        <dbReference type="Proteomes" id="UP000236728"/>
    </source>
</evidence>